<proteinExistence type="inferred from homology"/>
<evidence type="ECO:0000256" key="2">
    <source>
        <dbReference type="ARBA" id="ARBA00022603"/>
    </source>
</evidence>
<evidence type="ECO:0000313" key="7">
    <source>
        <dbReference type="Proteomes" id="UP000234323"/>
    </source>
</evidence>
<dbReference type="VEuPathDB" id="FungiDB:FUN_015438"/>
<comment type="similarity">
    <text evidence="5">Belongs to the class I-like SAM-binding methyltransferase superfamily. C5-methyltransferase family.</text>
</comment>
<dbReference type="PROSITE" id="PS51679">
    <property type="entry name" value="SAM_MT_C5"/>
    <property type="match status" value="1"/>
</dbReference>
<dbReference type="GO" id="GO:0044027">
    <property type="term" value="P:negative regulation of gene expression via chromosomal CpG island methylation"/>
    <property type="evidence" value="ECO:0007669"/>
    <property type="project" value="TreeGrafter"/>
</dbReference>
<dbReference type="EC" id="2.1.1.37" evidence="1"/>
<dbReference type="Proteomes" id="UP000234323">
    <property type="component" value="Unassembled WGS sequence"/>
</dbReference>
<dbReference type="PANTHER" id="PTHR10629:SF52">
    <property type="entry name" value="DNA (CYTOSINE-5)-METHYLTRANSFERASE 1"/>
    <property type="match status" value="1"/>
</dbReference>
<dbReference type="EMBL" id="LLXI01000302">
    <property type="protein sequence ID" value="PKY44169.1"/>
    <property type="molecule type" value="Genomic_DNA"/>
</dbReference>
<organism evidence="6 7">
    <name type="scientific">Rhizophagus irregularis</name>
    <dbReference type="NCBI Taxonomy" id="588596"/>
    <lineage>
        <taxon>Eukaryota</taxon>
        <taxon>Fungi</taxon>
        <taxon>Fungi incertae sedis</taxon>
        <taxon>Mucoromycota</taxon>
        <taxon>Glomeromycotina</taxon>
        <taxon>Glomeromycetes</taxon>
        <taxon>Glomerales</taxon>
        <taxon>Glomeraceae</taxon>
        <taxon>Rhizophagus</taxon>
    </lineage>
</organism>
<dbReference type="InterPro" id="IPR029063">
    <property type="entry name" value="SAM-dependent_MTases_sf"/>
</dbReference>
<protein>
    <recommendedName>
        <fullName evidence="1">DNA (cytosine-5-)-methyltransferase</fullName>
        <ecNumber evidence="1">2.1.1.37</ecNumber>
    </recommendedName>
</protein>
<sequence length="114" mass="12619">MPAPGGVDFIYCGPPCQGFSGVNRYQKADDIKNSLVATALSYVDFYRPEFFLLENVRGMLSFRLGGKQDGNKILGGIKMGVIKFIIRSLTAMGYQTKFSVQQAGHHGVPQSRRR</sequence>
<evidence type="ECO:0000256" key="3">
    <source>
        <dbReference type="ARBA" id="ARBA00022679"/>
    </source>
</evidence>
<feature type="active site" evidence="5">
    <location>
        <position position="16"/>
    </location>
</feature>
<dbReference type="PANTHER" id="PTHR10629">
    <property type="entry name" value="CYTOSINE-SPECIFIC METHYLTRANSFERASE"/>
    <property type="match status" value="1"/>
</dbReference>
<evidence type="ECO:0000256" key="1">
    <source>
        <dbReference type="ARBA" id="ARBA00011975"/>
    </source>
</evidence>
<feature type="non-terminal residue" evidence="6">
    <location>
        <position position="114"/>
    </location>
</feature>
<keyword evidence="7" id="KW-1185">Reference proteome</keyword>
<dbReference type="InterPro" id="IPR001525">
    <property type="entry name" value="C5_MeTfrase"/>
</dbReference>
<accession>A0A2I1GC27</accession>
<evidence type="ECO:0000313" key="6">
    <source>
        <dbReference type="EMBL" id="PKY44169.1"/>
    </source>
</evidence>
<dbReference type="PROSITE" id="PS00094">
    <property type="entry name" value="C5_MTASE_1"/>
    <property type="match status" value="1"/>
</dbReference>
<dbReference type="InterPro" id="IPR050390">
    <property type="entry name" value="C5-Methyltransferase"/>
</dbReference>
<comment type="caution">
    <text evidence="6">The sequence shown here is derived from an EMBL/GenBank/DDBJ whole genome shotgun (WGS) entry which is preliminary data.</text>
</comment>
<dbReference type="GO" id="GO:0003886">
    <property type="term" value="F:DNA (cytosine-5-)-methyltransferase activity"/>
    <property type="evidence" value="ECO:0007669"/>
    <property type="project" value="UniProtKB-EC"/>
</dbReference>
<evidence type="ECO:0000256" key="4">
    <source>
        <dbReference type="ARBA" id="ARBA00022691"/>
    </source>
</evidence>
<dbReference type="Gene3D" id="3.40.50.150">
    <property type="entry name" value="Vaccinia Virus protein VP39"/>
    <property type="match status" value="1"/>
</dbReference>
<dbReference type="PRINTS" id="PR00105">
    <property type="entry name" value="C5METTRFRASE"/>
</dbReference>
<dbReference type="Pfam" id="PF00145">
    <property type="entry name" value="DNA_methylase"/>
    <property type="match status" value="1"/>
</dbReference>
<dbReference type="AlphaFoldDB" id="A0A2I1GC27"/>
<dbReference type="GO" id="GO:0003677">
    <property type="term" value="F:DNA binding"/>
    <property type="evidence" value="ECO:0007669"/>
    <property type="project" value="TreeGrafter"/>
</dbReference>
<dbReference type="InterPro" id="IPR018117">
    <property type="entry name" value="C5_DNA_meth_AS"/>
</dbReference>
<name>A0A2I1GC27_9GLOM</name>
<evidence type="ECO:0000256" key="5">
    <source>
        <dbReference type="PROSITE-ProRule" id="PRU01016"/>
    </source>
</evidence>
<dbReference type="SUPFAM" id="SSF53335">
    <property type="entry name" value="S-adenosyl-L-methionine-dependent methyltransferases"/>
    <property type="match status" value="1"/>
</dbReference>
<keyword evidence="4 5" id="KW-0949">S-adenosyl-L-methionine</keyword>
<gene>
    <name evidence="6" type="ORF">RhiirA4_341602</name>
</gene>
<keyword evidence="3 5" id="KW-0808">Transferase</keyword>
<keyword evidence="2 5" id="KW-0489">Methyltransferase</keyword>
<dbReference type="GO" id="GO:0032259">
    <property type="term" value="P:methylation"/>
    <property type="evidence" value="ECO:0007669"/>
    <property type="project" value="UniProtKB-KW"/>
</dbReference>
<reference evidence="6 7" key="1">
    <citation type="submission" date="2015-10" db="EMBL/GenBank/DDBJ databases">
        <title>Genome analyses suggest a sexual origin of heterokaryosis in a supposedly ancient asexual fungus.</title>
        <authorList>
            <person name="Ropars J."/>
            <person name="Sedzielewska K."/>
            <person name="Noel J."/>
            <person name="Charron P."/>
            <person name="Farinelli L."/>
            <person name="Marton T."/>
            <person name="Kruger M."/>
            <person name="Pelin A."/>
            <person name="Brachmann A."/>
            <person name="Corradi N."/>
        </authorList>
    </citation>
    <scope>NUCLEOTIDE SEQUENCE [LARGE SCALE GENOMIC DNA]</scope>
    <source>
        <strain evidence="6 7">A4</strain>
    </source>
</reference>
<dbReference type="GO" id="GO:0005634">
    <property type="term" value="C:nucleus"/>
    <property type="evidence" value="ECO:0007669"/>
    <property type="project" value="TreeGrafter"/>
</dbReference>